<organism evidence="1 2">
    <name type="scientific">Fusarium solani subsp. cucurbitae</name>
    <name type="common">Neocosmosporum cucurbitae</name>
    <dbReference type="NCBI Taxonomy" id="2747967"/>
    <lineage>
        <taxon>Eukaryota</taxon>
        <taxon>Fungi</taxon>
        <taxon>Dikarya</taxon>
        <taxon>Ascomycota</taxon>
        <taxon>Pezizomycotina</taxon>
        <taxon>Sordariomycetes</taxon>
        <taxon>Hypocreomycetidae</taxon>
        <taxon>Hypocreales</taxon>
        <taxon>Nectriaceae</taxon>
        <taxon>Fusarium</taxon>
        <taxon>Fusarium solani species complex</taxon>
    </lineage>
</organism>
<protein>
    <submittedName>
        <fullName evidence="1">Uncharacterized protein</fullName>
    </submittedName>
</protein>
<dbReference type="Proteomes" id="UP000830768">
    <property type="component" value="Chromosome 10"/>
</dbReference>
<evidence type="ECO:0000313" key="2">
    <source>
        <dbReference type="Proteomes" id="UP000830768"/>
    </source>
</evidence>
<reference evidence="1" key="1">
    <citation type="submission" date="2021-11" db="EMBL/GenBank/DDBJ databases">
        <title>Fusarium solani-melongenae Genome sequencing and assembly.</title>
        <authorList>
            <person name="Xie S."/>
            <person name="Huang L."/>
            <person name="Zhang X."/>
        </authorList>
    </citation>
    <scope>NUCLEOTIDE SEQUENCE</scope>
    <source>
        <strain evidence="1">CRI 24-3</strain>
    </source>
</reference>
<dbReference type="EMBL" id="CP090038">
    <property type="protein sequence ID" value="UPL00864.1"/>
    <property type="molecule type" value="Genomic_DNA"/>
</dbReference>
<keyword evidence="2" id="KW-1185">Reference proteome</keyword>
<accession>A0ACD3ZLA0</accession>
<sequence length="235" mass="25913">MPSRLQIAKRQDGACSAFNRSIDSLTASAQYSALDCQPGTALPLCLGSLRPGIVAISQVFRVLLTALHFVLPADYPEVLERWWTWVRQKGQHVFSAEHVRCALREPVLQLPPTQIWCSASIEAYCGAYDLALNQSRAVSYHGTLPPSCELFRSEAQCAHRPLKSHQRSPGNVFSSPSCRERIDLSLLAVAAIRPSASSNDTEMSGFDCFAVWWLSPVGIHFALDQPTSWISSSQP</sequence>
<proteinExistence type="predicted"/>
<evidence type="ECO:0000313" key="1">
    <source>
        <dbReference type="EMBL" id="UPL00864.1"/>
    </source>
</evidence>
<gene>
    <name evidence="1" type="ORF">LCI18_011798</name>
</gene>
<name>A0ACD3ZLA0_FUSSC</name>